<dbReference type="AlphaFoldDB" id="A0A8J2K1D1"/>
<reference evidence="1" key="1">
    <citation type="submission" date="2021-06" db="EMBL/GenBank/DDBJ databases">
        <authorList>
            <person name="Hodson N. C."/>
            <person name="Mongue J. A."/>
            <person name="Jaron S. K."/>
        </authorList>
    </citation>
    <scope>NUCLEOTIDE SEQUENCE</scope>
</reference>
<evidence type="ECO:0000313" key="2">
    <source>
        <dbReference type="Proteomes" id="UP000708208"/>
    </source>
</evidence>
<proteinExistence type="predicted"/>
<evidence type="ECO:0000313" key="1">
    <source>
        <dbReference type="EMBL" id="CAG7717999.1"/>
    </source>
</evidence>
<comment type="caution">
    <text evidence="1">The sequence shown here is derived from an EMBL/GenBank/DDBJ whole genome shotgun (WGS) entry which is preliminary data.</text>
</comment>
<organism evidence="1 2">
    <name type="scientific">Allacma fusca</name>
    <dbReference type="NCBI Taxonomy" id="39272"/>
    <lineage>
        <taxon>Eukaryota</taxon>
        <taxon>Metazoa</taxon>
        <taxon>Ecdysozoa</taxon>
        <taxon>Arthropoda</taxon>
        <taxon>Hexapoda</taxon>
        <taxon>Collembola</taxon>
        <taxon>Symphypleona</taxon>
        <taxon>Sminthuridae</taxon>
        <taxon>Allacma</taxon>
    </lineage>
</organism>
<accession>A0A8J2K1D1</accession>
<protein>
    <submittedName>
        <fullName evidence="1">Uncharacterized protein</fullName>
    </submittedName>
</protein>
<dbReference type="Proteomes" id="UP000708208">
    <property type="component" value="Unassembled WGS sequence"/>
</dbReference>
<name>A0A8J2K1D1_9HEXA</name>
<sequence length="158" mass="18116">MCEYFATERKMSHQQNFWSINGSFLGNIVESTMEVDAFISNGERATRQGDQNYIKALELGNQRLNGKLIRALCENRNLSVIMETLLELHPFELIDIVQLLQKTIRDIELSTSNLRIFLIRGMVRAGKKTSILIDNLDYLDLFLVLDCNFDVGVDRLDG</sequence>
<dbReference type="EMBL" id="CAJVCH010050181">
    <property type="protein sequence ID" value="CAG7717999.1"/>
    <property type="molecule type" value="Genomic_DNA"/>
</dbReference>
<keyword evidence="2" id="KW-1185">Reference proteome</keyword>
<gene>
    <name evidence="1" type="ORF">AFUS01_LOCUS7423</name>
</gene>